<dbReference type="EMBL" id="SSTD01007443">
    <property type="protein sequence ID" value="TYK18859.1"/>
    <property type="molecule type" value="Genomic_DNA"/>
</dbReference>
<evidence type="ECO:0000256" key="1">
    <source>
        <dbReference type="SAM" id="MobiDB-lite"/>
    </source>
</evidence>
<organism evidence="2 3">
    <name type="scientific">Cucumis melo var. makuwa</name>
    <name type="common">Oriental melon</name>
    <dbReference type="NCBI Taxonomy" id="1194695"/>
    <lineage>
        <taxon>Eukaryota</taxon>
        <taxon>Viridiplantae</taxon>
        <taxon>Streptophyta</taxon>
        <taxon>Embryophyta</taxon>
        <taxon>Tracheophyta</taxon>
        <taxon>Spermatophyta</taxon>
        <taxon>Magnoliopsida</taxon>
        <taxon>eudicotyledons</taxon>
        <taxon>Gunneridae</taxon>
        <taxon>Pentapetalae</taxon>
        <taxon>rosids</taxon>
        <taxon>fabids</taxon>
        <taxon>Cucurbitales</taxon>
        <taxon>Cucurbitaceae</taxon>
        <taxon>Benincaseae</taxon>
        <taxon>Cucumis</taxon>
    </lineage>
</organism>
<proteinExistence type="predicted"/>
<protein>
    <submittedName>
        <fullName evidence="2">Uncharacterized protein</fullName>
    </submittedName>
</protein>
<evidence type="ECO:0000313" key="3">
    <source>
        <dbReference type="Proteomes" id="UP000321947"/>
    </source>
</evidence>
<dbReference type="AlphaFoldDB" id="A0A5D3D5M7"/>
<comment type="caution">
    <text evidence="2">The sequence shown here is derived from an EMBL/GenBank/DDBJ whole genome shotgun (WGS) entry which is preliminary data.</text>
</comment>
<feature type="compositionally biased region" description="Basic and acidic residues" evidence="1">
    <location>
        <begin position="128"/>
        <end position="137"/>
    </location>
</feature>
<gene>
    <name evidence="2" type="ORF">E5676_scaffold204G00570</name>
</gene>
<reference evidence="2 3" key="1">
    <citation type="submission" date="2019-08" db="EMBL/GenBank/DDBJ databases">
        <title>Draft genome sequences of two oriental melons (Cucumis melo L. var makuwa).</title>
        <authorList>
            <person name="Kwon S.-Y."/>
        </authorList>
    </citation>
    <scope>NUCLEOTIDE SEQUENCE [LARGE SCALE GENOMIC DNA]</scope>
    <source>
        <strain evidence="3">cv. Chang Bougi</strain>
        <tissue evidence="2">Leaf</tissue>
    </source>
</reference>
<feature type="compositionally biased region" description="Basic and acidic residues" evidence="1">
    <location>
        <begin position="1"/>
        <end position="11"/>
    </location>
</feature>
<sequence>MTNETSNKEQTNDTVVSDARRSACGLQRLTTGRMDGCRMETGGGDSGLNWNLRALKCRRHPSPSSPVAAPSSRAQPSAQAFRRASVADQTQVGNGADRQPDFFLEATSPSRPASPSPIQSIIPSESNATRDRSRPEQPHCASPRPEFRPAPLFVSRTPAAPASATRTCAAPLAEPHASVSRAFCRKPSRLLSSSRVDSCFYSRAYSPVLKPSACSGHLHLFCVSFGYATDQYVLGAPSGHRRPDSVPTEAHVARVWERASYWVEAGVRARASWRATRSDRGEP</sequence>
<dbReference type="Proteomes" id="UP000321947">
    <property type="component" value="Unassembled WGS sequence"/>
</dbReference>
<name>A0A5D3D5M7_CUCMM</name>
<feature type="compositionally biased region" description="Low complexity" evidence="1">
    <location>
        <begin position="108"/>
        <end position="126"/>
    </location>
</feature>
<feature type="region of interest" description="Disordered" evidence="1">
    <location>
        <begin position="1"/>
        <end position="148"/>
    </location>
</feature>
<accession>A0A5D3D5M7</accession>
<feature type="compositionally biased region" description="Low complexity" evidence="1">
    <location>
        <begin position="65"/>
        <end position="84"/>
    </location>
</feature>
<evidence type="ECO:0000313" key="2">
    <source>
        <dbReference type="EMBL" id="TYK18859.1"/>
    </source>
</evidence>